<feature type="transmembrane region" description="Helical" evidence="9">
    <location>
        <begin position="926"/>
        <end position="950"/>
    </location>
</feature>
<dbReference type="InterPro" id="IPR050510">
    <property type="entry name" value="Cation_transp_ATPase_P-type"/>
</dbReference>
<feature type="transmembrane region" description="Helical" evidence="9">
    <location>
        <begin position="879"/>
        <end position="901"/>
    </location>
</feature>
<feature type="region of interest" description="Disordered" evidence="8">
    <location>
        <begin position="39"/>
        <end position="59"/>
    </location>
</feature>
<dbReference type="PRINTS" id="PR00119">
    <property type="entry name" value="CATATPASE"/>
</dbReference>
<feature type="transmembrane region" description="Helical" evidence="9">
    <location>
        <begin position="118"/>
        <end position="140"/>
    </location>
</feature>
<dbReference type="GO" id="GO:0005524">
    <property type="term" value="F:ATP binding"/>
    <property type="evidence" value="ECO:0007669"/>
    <property type="project" value="UniProtKB-KW"/>
</dbReference>
<dbReference type="InterPro" id="IPR023299">
    <property type="entry name" value="ATPase_P-typ_cyto_dom_N"/>
</dbReference>
<feature type="transmembrane region" description="Helical" evidence="9">
    <location>
        <begin position="152"/>
        <end position="173"/>
    </location>
</feature>
<dbReference type="GO" id="GO:0005886">
    <property type="term" value="C:plasma membrane"/>
    <property type="evidence" value="ECO:0007669"/>
    <property type="project" value="UniProtKB-SubCell"/>
</dbReference>
<dbReference type="Pfam" id="PF00689">
    <property type="entry name" value="Cation_ATPase_C"/>
    <property type="match status" value="1"/>
</dbReference>
<evidence type="ECO:0000256" key="9">
    <source>
        <dbReference type="SAM" id="Phobius"/>
    </source>
</evidence>
<dbReference type="SUPFAM" id="SSF81665">
    <property type="entry name" value="Calcium ATPase, transmembrane domain M"/>
    <property type="match status" value="1"/>
</dbReference>
<feature type="domain" description="Cation-transporting P-type ATPase N-terminal" evidence="10">
    <location>
        <begin position="69"/>
        <end position="142"/>
    </location>
</feature>
<evidence type="ECO:0000256" key="5">
    <source>
        <dbReference type="ARBA" id="ARBA00022840"/>
    </source>
</evidence>
<keyword evidence="5" id="KW-0067">ATP-binding</keyword>
<evidence type="ECO:0000256" key="8">
    <source>
        <dbReference type="SAM" id="MobiDB-lite"/>
    </source>
</evidence>
<dbReference type="SUPFAM" id="SSF81653">
    <property type="entry name" value="Calcium ATPase, transduction domain A"/>
    <property type="match status" value="1"/>
</dbReference>
<feature type="transmembrane region" description="Helical" evidence="9">
    <location>
        <begin position="316"/>
        <end position="339"/>
    </location>
</feature>
<dbReference type="NCBIfam" id="TIGR01494">
    <property type="entry name" value="ATPase_P-type"/>
    <property type="match status" value="2"/>
</dbReference>
<dbReference type="Gene3D" id="3.40.50.1000">
    <property type="entry name" value="HAD superfamily/HAD-like"/>
    <property type="match status" value="1"/>
</dbReference>
<dbReference type="GO" id="GO:1990573">
    <property type="term" value="P:potassium ion import across plasma membrane"/>
    <property type="evidence" value="ECO:0007669"/>
    <property type="project" value="TreeGrafter"/>
</dbReference>
<dbReference type="InterPro" id="IPR006068">
    <property type="entry name" value="ATPase_P-typ_cation-transptr_C"/>
</dbReference>
<keyword evidence="3 9" id="KW-0812">Transmembrane</keyword>
<dbReference type="Proteomes" id="UP000717515">
    <property type="component" value="Unassembled WGS sequence"/>
</dbReference>
<dbReference type="Pfam" id="PF00122">
    <property type="entry name" value="E1-E2_ATPase"/>
    <property type="match status" value="1"/>
</dbReference>
<dbReference type="Gene3D" id="2.70.150.10">
    <property type="entry name" value="Calcium-transporting ATPase, cytoplasmic transduction domain A"/>
    <property type="match status" value="1"/>
</dbReference>
<keyword evidence="6 9" id="KW-1133">Transmembrane helix</keyword>
<dbReference type="InterPro" id="IPR023214">
    <property type="entry name" value="HAD_sf"/>
</dbReference>
<feature type="transmembrane region" description="Helical" evidence="9">
    <location>
        <begin position="985"/>
        <end position="1008"/>
    </location>
</feature>
<keyword evidence="4" id="KW-0547">Nucleotide-binding</keyword>
<dbReference type="EMBL" id="JAIFTL010000431">
    <property type="protein sequence ID" value="KAG9319520.1"/>
    <property type="molecule type" value="Genomic_DNA"/>
</dbReference>
<evidence type="ECO:0000256" key="4">
    <source>
        <dbReference type="ARBA" id="ARBA00022741"/>
    </source>
</evidence>
<dbReference type="Gene3D" id="3.40.1110.10">
    <property type="entry name" value="Calcium-transporting ATPase, cytoplasmic domain N"/>
    <property type="match status" value="1"/>
</dbReference>
<keyword evidence="7 9" id="KW-0472">Membrane</keyword>
<dbReference type="Gene3D" id="1.20.1110.10">
    <property type="entry name" value="Calcium-transporting ATPase, transmembrane domain"/>
    <property type="match status" value="1"/>
</dbReference>
<dbReference type="InterPro" id="IPR036412">
    <property type="entry name" value="HAD-like_sf"/>
</dbReference>
<dbReference type="PANTHER" id="PTHR43294">
    <property type="entry name" value="SODIUM/POTASSIUM-TRANSPORTING ATPASE SUBUNIT ALPHA"/>
    <property type="match status" value="1"/>
</dbReference>
<dbReference type="Pfam" id="PF13246">
    <property type="entry name" value="Cation_ATPase"/>
    <property type="match status" value="1"/>
</dbReference>
<accession>A0A9P7ZXI7</accession>
<evidence type="ECO:0000256" key="7">
    <source>
        <dbReference type="ARBA" id="ARBA00023136"/>
    </source>
</evidence>
<gene>
    <name evidence="11" type="ORF">KVV02_001854</name>
</gene>
<evidence type="ECO:0000313" key="12">
    <source>
        <dbReference type="Proteomes" id="UP000717515"/>
    </source>
</evidence>
<dbReference type="SMART" id="SM00831">
    <property type="entry name" value="Cation_ATPase_N"/>
    <property type="match status" value="1"/>
</dbReference>
<dbReference type="InterPro" id="IPR059000">
    <property type="entry name" value="ATPase_P-type_domA"/>
</dbReference>
<dbReference type="InterPro" id="IPR004014">
    <property type="entry name" value="ATPase_P-typ_cation-transptr_N"/>
</dbReference>
<evidence type="ECO:0000256" key="1">
    <source>
        <dbReference type="ARBA" id="ARBA00004651"/>
    </source>
</evidence>
<feature type="transmembrane region" description="Helical" evidence="9">
    <location>
        <begin position="851"/>
        <end position="873"/>
    </location>
</feature>
<organism evidence="11 12">
    <name type="scientific">Mortierella alpina</name>
    <name type="common">Oleaginous fungus</name>
    <name type="synonym">Mortierella renispora</name>
    <dbReference type="NCBI Taxonomy" id="64518"/>
    <lineage>
        <taxon>Eukaryota</taxon>
        <taxon>Fungi</taxon>
        <taxon>Fungi incertae sedis</taxon>
        <taxon>Mucoromycota</taxon>
        <taxon>Mortierellomycotina</taxon>
        <taxon>Mortierellomycetes</taxon>
        <taxon>Mortierellales</taxon>
        <taxon>Mortierellaceae</taxon>
        <taxon>Mortierella</taxon>
    </lineage>
</organism>
<dbReference type="GO" id="GO:0036376">
    <property type="term" value="P:sodium ion export across plasma membrane"/>
    <property type="evidence" value="ECO:0007669"/>
    <property type="project" value="TreeGrafter"/>
</dbReference>
<dbReference type="PRINTS" id="PR00121">
    <property type="entry name" value="NAKATPASE"/>
</dbReference>
<dbReference type="SUPFAM" id="SSF81660">
    <property type="entry name" value="Metal cation-transporting ATPase, ATP-binding domain N"/>
    <property type="match status" value="1"/>
</dbReference>
<feature type="transmembrane region" description="Helical" evidence="9">
    <location>
        <begin position="1062"/>
        <end position="1078"/>
    </location>
</feature>
<evidence type="ECO:0000256" key="2">
    <source>
        <dbReference type="ARBA" id="ARBA00022475"/>
    </source>
</evidence>
<dbReference type="GO" id="GO:1902600">
    <property type="term" value="P:proton transmembrane transport"/>
    <property type="evidence" value="ECO:0007669"/>
    <property type="project" value="TreeGrafter"/>
</dbReference>
<dbReference type="InterPro" id="IPR008250">
    <property type="entry name" value="ATPase_P-typ_transduc_dom_A_sf"/>
</dbReference>
<sequence length="1123" mass="124403">MRKALTLNLTRTIERAEENVVSIELCSVPTHGSETHRFYKTEASFTRNPKTKKKDQHNSSETDFFTSVHFHTSTPAEISVRFKTNEALGLTQIEADLRLRSNGPNSLDTRQPNYIKKILRHVFGGFNALLWLCVITLFIFRQSTLSKTPSETNLALAILLIFVVLLQVSFSLFQDYYAANAMISVLNLIPRECCVCRDGHYIKILASNLVVGDRVSLSLGNKVPADMRLIQVSNNTRFDRSILTGESQAVEASVSATDVNFLEFKNVAFVGTHVTQGSCVGLVVLKGEDTLIGRINKLTTGLNAKKNLIQIEFNRLVVITVCLTSIFSFLILIVWGAWIRRSYPTFMPIVTLLVTLLGCVVVFIPQGLGCCVTLTLLVTARRMCSNNVLPKTLSTVEALGCINVICSDKTGILTENKMSVSNIAFLDIVTTYEEASIFPPNSEDGPQILALRQLHLAMLLCNNAKFDSETQHLPVLERNVLGDATDGALLRFSARLSDITALASCFERTNEIPFNSRNRWMMTVCQGSAAEPHVIKSLFGSDMTCAGNFAKEKDSQLVFVKGAPDVLMPYCTSFLSGISNAPQQLSDEWVWELCRIQEAWSRRGQRVLMLCKGRFSPYIVDETCGSGFTSTTLQEEVTCQGLQELCIIGLVGITDLPRSEIKGVIAACRGAGARFLMVTGDFGSTAAAVAKQIELFSSRCEPDTLCDILDPSRKGNEAHYYPSTDLLECRQGRPRFRGNTSLILSGTNLTKMSPAEWDLVCAYKEIVFFRASPEQKLQIVCEFQQREGVVAVIGDGVNDVPALMAANVGITVVTGSDVAIEASDLILLGSFDSIPIAMRLGRLAFQNLQKVIGYLLPAGSWSQIWLVLIKTFLGTPLSLSTFLMIIICTITDAFTCVALVMEQQEFDLLSIPPRNAKKDHLITAKIYLQAYFFIGSAMVFFSNLAFYLYIKEYTNLGFSDLVLTFGNVNYAKLFPHVTPAEFNGYYVITGQSVVFVSLVIMQWGNVLSIRNRRMSILQADPIRGKRRNLWLFAGMLASLVTAIIVTEVRSIQKVMLTNSVPIKYWLLPIPFAFIILLLDECRKLSVRVFPNGITAKLACGGSINYDESLSSKVLVFRDISKIV</sequence>
<dbReference type="GO" id="GO:0006883">
    <property type="term" value="P:intracellular sodium ion homeostasis"/>
    <property type="evidence" value="ECO:0007669"/>
    <property type="project" value="TreeGrafter"/>
</dbReference>
<dbReference type="InterPro" id="IPR001757">
    <property type="entry name" value="P_typ_ATPase"/>
</dbReference>
<dbReference type="AlphaFoldDB" id="A0A9P7ZXI7"/>
<reference evidence="11" key="1">
    <citation type="submission" date="2021-07" db="EMBL/GenBank/DDBJ databases">
        <title>Draft genome of Mortierella alpina, strain LL118, isolated from an aspen leaf litter sample.</title>
        <authorList>
            <person name="Yang S."/>
            <person name="Vinatzer B.A."/>
        </authorList>
    </citation>
    <scope>NUCLEOTIDE SEQUENCE</scope>
    <source>
        <strain evidence="11">LL118</strain>
    </source>
</reference>
<dbReference type="PANTHER" id="PTHR43294:SF21">
    <property type="entry name" value="CATION TRANSPORTING ATPASE"/>
    <property type="match status" value="1"/>
</dbReference>
<evidence type="ECO:0000259" key="10">
    <source>
        <dbReference type="SMART" id="SM00831"/>
    </source>
</evidence>
<dbReference type="SUPFAM" id="SSF56784">
    <property type="entry name" value="HAD-like"/>
    <property type="match status" value="1"/>
</dbReference>
<evidence type="ECO:0000256" key="3">
    <source>
        <dbReference type="ARBA" id="ARBA00022692"/>
    </source>
</evidence>
<comment type="caution">
    <text evidence="11">The sequence shown here is derived from an EMBL/GenBank/DDBJ whole genome shotgun (WGS) entry which is preliminary data.</text>
</comment>
<evidence type="ECO:0000256" key="6">
    <source>
        <dbReference type="ARBA" id="ARBA00022989"/>
    </source>
</evidence>
<dbReference type="GO" id="GO:0030007">
    <property type="term" value="P:intracellular potassium ion homeostasis"/>
    <property type="evidence" value="ECO:0007669"/>
    <property type="project" value="TreeGrafter"/>
</dbReference>
<dbReference type="InterPro" id="IPR023298">
    <property type="entry name" value="ATPase_P-typ_TM_dom_sf"/>
</dbReference>
<evidence type="ECO:0000313" key="11">
    <source>
        <dbReference type="EMBL" id="KAG9319520.1"/>
    </source>
</evidence>
<feature type="transmembrane region" description="Helical" evidence="9">
    <location>
        <begin position="1029"/>
        <end position="1050"/>
    </location>
</feature>
<dbReference type="Pfam" id="PF00690">
    <property type="entry name" value="Cation_ATPase_N"/>
    <property type="match status" value="1"/>
</dbReference>
<proteinExistence type="predicted"/>
<comment type="subcellular location">
    <subcellularLocation>
        <location evidence="1">Cell membrane</location>
        <topology evidence="1">Multi-pass membrane protein</topology>
    </subcellularLocation>
</comment>
<feature type="transmembrane region" description="Helical" evidence="9">
    <location>
        <begin position="345"/>
        <end position="378"/>
    </location>
</feature>
<keyword evidence="2" id="KW-1003">Cell membrane</keyword>
<dbReference type="GO" id="GO:0005391">
    <property type="term" value="F:P-type sodium:potassium-exchanging transporter activity"/>
    <property type="evidence" value="ECO:0007669"/>
    <property type="project" value="TreeGrafter"/>
</dbReference>
<name>A0A9P7ZXI7_MORAP</name>
<dbReference type="GO" id="GO:0016887">
    <property type="term" value="F:ATP hydrolysis activity"/>
    <property type="evidence" value="ECO:0007669"/>
    <property type="project" value="InterPro"/>
</dbReference>
<protein>
    <recommendedName>
        <fullName evidence="10">Cation-transporting P-type ATPase N-terminal domain-containing protein</fullName>
    </recommendedName>
</protein>